<evidence type="ECO:0000313" key="1">
    <source>
        <dbReference type="EMBL" id="KKN04353.1"/>
    </source>
</evidence>
<name>A0A0F9QGD7_9ZZZZ</name>
<organism evidence="1">
    <name type="scientific">marine sediment metagenome</name>
    <dbReference type="NCBI Taxonomy" id="412755"/>
    <lineage>
        <taxon>unclassified sequences</taxon>
        <taxon>metagenomes</taxon>
        <taxon>ecological metagenomes</taxon>
    </lineage>
</organism>
<dbReference type="AlphaFoldDB" id="A0A0F9QGD7"/>
<dbReference type="EMBL" id="LAZR01004930">
    <property type="protein sequence ID" value="KKN04353.1"/>
    <property type="molecule type" value="Genomic_DNA"/>
</dbReference>
<gene>
    <name evidence="1" type="ORF">LCGC14_1098320</name>
</gene>
<reference evidence="1" key="1">
    <citation type="journal article" date="2015" name="Nature">
        <title>Complex archaea that bridge the gap between prokaryotes and eukaryotes.</title>
        <authorList>
            <person name="Spang A."/>
            <person name="Saw J.H."/>
            <person name="Jorgensen S.L."/>
            <person name="Zaremba-Niedzwiedzka K."/>
            <person name="Martijn J."/>
            <person name="Lind A.E."/>
            <person name="van Eijk R."/>
            <person name="Schleper C."/>
            <person name="Guy L."/>
            <person name="Ettema T.J."/>
        </authorList>
    </citation>
    <scope>NUCLEOTIDE SEQUENCE</scope>
</reference>
<accession>A0A0F9QGD7</accession>
<comment type="caution">
    <text evidence="1">The sequence shown here is derived from an EMBL/GenBank/DDBJ whole genome shotgun (WGS) entry which is preliminary data.</text>
</comment>
<proteinExistence type="predicted"/>
<evidence type="ECO:0008006" key="2">
    <source>
        <dbReference type="Google" id="ProtNLM"/>
    </source>
</evidence>
<sequence>MDNDNPCKGCGVCCMHMRTPPFVPDTSEWRNLSVALQNEVHAHAGRETVLSRALDYIGMADEAPCLWFDMRTGECREWERRPEVCRDFEVGGEACVKMRVGVGLSAPAPAGGSARVCDGSSRLQNTEVLHLLPDAGSTPARYSARPG</sequence>
<dbReference type="Pfam" id="PF03692">
    <property type="entry name" value="CxxCxxCC"/>
    <property type="match status" value="1"/>
</dbReference>
<dbReference type="InterPro" id="IPR005358">
    <property type="entry name" value="Puta_zinc/iron-chelating_dom"/>
</dbReference>
<protein>
    <recommendedName>
        <fullName evidence="2">Zinc/iron-chelating domain-containing protein</fullName>
    </recommendedName>
</protein>